<keyword evidence="2" id="KW-1185">Reference proteome</keyword>
<evidence type="ECO:0000313" key="1">
    <source>
        <dbReference type="EMBL" id="KAK7000481.1"/>
    </source>
</evidence>
<evidence type="ECO:0000313" key="2">
    <source>
        <dbReference type="Proteomes" id="UP001362999"/>
    </source>
</evidence>
<dbReference type="Proteomes" id="UP001362999">
    <property type="component" value="Unassembled WGS sequence"/>
</dbReference>
<comment type="caution">
    <text evidence="1">The sequence shown here is derived from an EMBL/GenBank/DDBJ whole genome shotgun (WGS) entry which is preliminary data.</text>
</comment>
<reference evidence="1 2" key="1">
    <citation type="journal article" date="2024" name="J Genomics">
        <title>Draft genome sequencing and assembly of Favolaschia claudopus CIRM-BRFM 2984 isolated from oak limbs.</title>
        <authorList>
            <person name="Navarro D."/>
            <person name="Drula E."/>
            <person name="Chaduli D."/>
            <person name="Cazenave R."/>
            <person name="Ahrendt S."/>
            <person name="Wang J."/>
            <person name="Lipzen A."/>
            <person name="Daum C."/>
            <person name="Barry K."/>
            <person name="Grigoriev I.V."/>
            <person name="Favel A."/>
            <person name="Rosso M.N."/>
            <person name="Martin F."/>
        </authorList>
    </citation>
    <scope>NUCLEOTIDE SEQUENCE [LARGE SCALE GENOMIC DNA]</scope>
    <source>
        <strain evidence="1 2">CIRM-BRFM 2984</strain>
    </source>
</reference>
<proteinExistence type="predicted"/>
<organism evidence="1 2">
    <name type="scientific">Favolaschia claudopus</name>
    <dbReference type="NCBI Taxonomy" id="2862362"/>
    <lineage>
        <taxon>Eukaryota</taxon>
        <taxon>Fungi</taxon>
        <taxon>Dikarya</taxon>
        <taxon>Basidiomycota</taxon>
        <taxon>Agaricomycotina</taxon>
        <taxon>Agaricomycetes</taxon>
        <taxon>Agaricomycetidae</taxon>
        <taxon>Agaricales</taxon>
        <taxon>Marasmiineae</taxon>
        <taxon>Mycenaceae</taxon>
        <taxon>Favolaschia</taxon>
    </lineage>
</organism>
<sequence length="362" mass="41600">MLVYRLRSNPIYSCIICHCLSRHRYLTTRRSFFSLSLDLGAILRSRYPHYRRDFAWNRYRFSTLCEIRLKGAQYPLRFMAPLTWNQHSKVFWLNAARGYSAWSLNASFSRLECLEIQTEKDINLGDANDWVEPLRSAPILVKYCLRYMYYEQSCDLNVRPLPVTHTSLQQLHLSRAWDEATPRGPENSMFFDILDVAFISFLTRSSPPLKTLRITAPILPGAIVCQCFRLGLMPNLENLIIDSGRCGRFTKIMGMENAPTLLLALRHLTLVPDQLSPEDGELVVKMLNVRRAHTQSLLQSFRLVYSLPDDADAVVGLRRLAREGLEIRVGEAGGVFRMKEVNEGLSKIGMTFTENMTATRLL</sequence>
<name>A0AAW0A3U7_9AGAR</name>
<dbReference type="EMBL" id="JAWWNJ010000089">
    <property type="protein sequence ID" value="KAK7000481.1"/>
    <property type="molecule type" value="Genomic_DNA"/>
</dbReference>
<protein>
    <submittedName>
        <fullName evidence="1">Uncharacterized protein</fullName>
    </submittedName>
</protein>
<gene>
    <name evidence="1" type="ORF">R3P38DRAFT_3285746</name>
</gene>
<accession>A0AAW0A3U7</accession>
<dbReference type="AlphaFoldDB" id="A0AAW0A3U7"/>